<gene>
    <name evidence="3" type="ORF">CDAUBV1_LOCUS6820</name>
</gene>
<accession>A0AAV2T8S1</accession>
<dbReference type="Proteomes" id="UP001497525">
    <property type="component" value="Unassembled WGS sequence"/>
</dbReference>
<dbReference type="InterPro" id="IPR030798">
    <property type="entry name" value="Arfaptin_fam"/>
</dbReference>
<sequence length="445" mass="50034">MPTSSLFPWFSLCTCSWLLNIYERGCHSNVPSVSFPRFLALFSRRRYHQRICGLWVFLISTIRSLSGMPQTSPVSYDQSHDVFASPLPASRISVPSNLGPQDEDWAGKTSETLPGSDPSKTDDLNGSSKSTHDNGPHMTSVREDGDRTNMQKRLESIKAWSVSTLKCTKQIIEEKLGTTIPTCDEKLDMRIESLRNMQKQYRLLLDSVRQFSVGFGKAVQCQRQMAGQLALLGQQQLELTEEFAYNAEAQRVVSLNGDKLLTALDAFCDGLNTLVNHTIEDTLLTIKHMNSARIEYDAYRKEVEALKAPKKPVQNTPAASRHAEETLARFTTCELSFHSLKIAVDTKLRLLHENRIRVMQHQLLLLHNATSAYFSGNDEKLEQVMKQFNVKMKSPNNGPKSCLERSQSLDHGVSKSNSNSADHEYVNVPYYSAPKNGVERSSSGR</sequence>
<dbReference type="Pfam" id="PF06456">
    <property type="entry name" value="Arfaptin"/>
    <property type="match status" value="1"/>
</dbReference>
<dbReference type="GO" id="GO:0032588">
    <property type="term" value="C:trans-Golgi network membrane"/>
    <property type="evidence" value="ECO:0007669"/>
    <property type="project" value="TreeGrafter"/>
</dbReference>
<dbReference type="AlphaFoldDB" id="A0AAV2T8S1"/>
<evidence type="ECO:0000313" key="4">
    <source>
        <dbReference type="Proteomes" id="UP001497525"/>
    </source>
</evidence>
<feature type="domain" description="AH" evidence="2">
    <location>
        <begin position="182"/>
        <end position="386"/>
    </location>
</feature>
<dbReference type="GO" id="GO:0006886">
    <property type="term" value="P:intracellular protein transport"/>
    <property type="evidence" value="ECO:0007669"/>
    <property type="project" value="TreeGrafter"/>
</dbReference>
<dbReference type="PROSITE" id="PS50870">
    <property type="entry name" value="AH"/>
    <property type="match status" value="1"/>
</dbReference>
<feature type="region of interest" description="Disordered" evidence="1">
    <location>
        <begin position="91"/>
        <end position="148"/>
    </location>
</feature>
<dbReference type="SUPFAM" id="SSF103657">
    <property type="entry name" value="BAR/IMD domain-like"/>
    <property type="match status" value="1"/>
</dbReference>
<reference evidence="3" key="1">
    <citation type="submission" date="2024-06" db="EMBL/GenBank/DDBJ databases">
        <authorList>
            <person name="Liu X."/>
            <person name="Lenzi L."/>
            <person name="Haldenby T S."/>
            <person name="Uol C."/>
        </authorList>
    </citation>
    <scope>NUCLEOTIDE SEQUENCE</scope>
</reference>
<dbReference type="PANTHER" id="PTHR12141">
    <property type="entry name" value="ARFAPTIN-RELATED"/>
    <property type="match status" value="1"/>
</dbReference>
<dbReference type="SMART" id="SM01015">
    <property type="entry name" value="Arfaptin"/>
    <property type="match status" value="1"/>
</dbReference>
<protein>
    <recommendedName>
        <fullName evidence="2">AH domain-containing protein</fullName>
    </recommendedName>
</protein>
<evidence type="ECO:0000259" key="2">
    <source>
        <dbReference type="PROSITE" id="PS50870"/>
    </source>
</evidence>
<dbReference type="EMBL" id="CAXLJL010000156">
    <property type="protein sequence ID" value="CAL5133550.1"/>
    <property type="molecule type" value="Genomic_DNA"/>
</dbReference>
<organism evidence="3 4">
    <name type="scientific">Calicophoron daubneyi</name>
    <name type="common">Rumen fluke</name>
    <name type="synonym">Paramphistomum daubneyi</name>
    <dbReference type="NCBI Taxonomy" id="300641"/>
    <lineage>
        <taxon>Eukaryota</taxon>
        <taxon>Metazoa</taxon>
        <taxon>Spiralia</taxon>
        <taxon>Lophotrochozoa</taxon>
        <taxon>Platyhelminthes</taxon>
        <taxon>Trematoda</taxon>
        <taxon>Digenea</taxon>
        <taxon>Plagiorchiida</taxon>
        <taxon>Pronocephalata</taxon>
        <taxon>Paramphistomoidea</taxon>
        <taxon>Paramphistomidae</taxon>
        <taxon>Calicophoron</taxon>
    </lineage>
</organism>
<name>A0AAV2T8S1_CALDB</name>
<evidence type="ECO:0000256" key="1">
    <source>
        <dbReference type="SAM" id="MobiDB-lite"/>
    </source>
</evidence>
<dbReference type="InterPro" id="IPR027267">
    <property type="entry name" value="AH/BAR_dom_sf"/>
</dbReference>
<evidence type="ECO:0000313" key="3">
    <source>
        <dbReference type="EMBL" id="CAL5133550.1"/>
    </source>
</evidence>
<dbReference type="PANTHER" id="PTHR12141:SF5">
    <property type="entry name" value="ARFAPTIN"/>
    <property type="match status" value="1"/>
</dbReference>
<feature type="region of interest" description="Disordered" evidence="1">
    <location>
        <begin position="393"/>
        <end position="445"/>
    </location>
</feature>
<dbReference type="InterPro" id="IPR010504">
    <property type="entry name" value="AH_dom"/>
</dbReference>
<proteinExistence type="predicted"/>
<dbReference type="Gene3D" id="1.20.1270.60">
    <property type="entry name" value="Arfaptin homology (AH) domain/BAR domain"/>
    <property type="match status" value="1"/>
</dbReference>
<dbReference type="GO" id="GO:0019904">
    <property type="term" value="F:protein domain specific binding"/>
    <property type="evidence" value="ECO:0007669"/>
    <property type="project" value="InterPro"/>
</dbReference>
<dbReference type="GO" id="GO:0005543">
    <property type="term" value="F:phospholipid binding"/>
    <property type="evidence" value="ECO:0007669"/>
    <property type="project" value="TreeGrafter"/>
</dbReference>
<comment type="caution">
    <text evidence="3">The sequence shown here is derived from an EMBL/GenBank/DDBJ whole genome shotgun (WGS) entry which is preliminary data.</text>
</comment>
<feature type="compositionally biased region" description="Basic and acidic residues" evidence="1">
    <location>
        <begin position="130"/>
        <end position="148"/>
    </location>
</feature>
<dbReference type="GO" id="GO:0034315">
    <property type="term" value="P:regulation of Arp2/3 complex-mediated actin nucleation"/>
    <property type="evidence" value="ECO:0007669"/>
    <property type="project" value="TreeGrafter"/>
</dbReference>